<keyword evidence="1" id="KW-0472">Membrane</keyword>
<gene>
    <name evidence="2" type="ORF">BDQ94DRAFT_154096</name>
</gene>
<protein>
    <submittedName>
        <fullName evidence="2">Uncharacterized protein</fullName>
    </submittedName>
</protein>
<evidence type="ECO:0000313" key="3">
    <source>
        <dbReference type="Proteomes" id="UP000253729"/>
    </source>
</evidence>
<keyword evidence="1" id="KW-0812">Transmembrane</keyword>
<dbReference type="GeneID" id="38136611"/>
<evidence type="ECO:0000256" key="1">
    <source>
        <dbReference type="SAM" id="Phobius"/>
    </source>
</evidence>
<accession>A0A3F3PKI3</accession>
<reference evidence="2 3" key="1">
    <citation type="submission" date="2018-07" db="EMBL/GenBank/DDBJ databases">
        <title>The genomes of Aspergillus section Nigri reveals drivers in fungal speciation.</title>
        <authorList>
            <consortium name="DOE Joint Genome Institute"/>
            <person name="Vesth T.C."/>
            <person name="Nybo J."/>
            <person name="Theobald S."/>
            <person name="Brandl J."/>
            <person name="Frisvad J.C."/>
            <person name="Nielsen K.F."/>
            <person name="Lyhne E.K."/>
            <person name="Kogle M.E."/>
            <person name="Kuo A."/>
            <person name="Riley R."/>
            <person name="Clum A."/>
            <person name="Nolan M."/>
            <person name="Lipzen A."/>
            <person name="Salamov A."/>
            <person name="Henrissat B."/>
            <person name="Wiebenga A."/>
            <person name="De vries R.P."/>
            <person name="Grigoriev I.V."/>
            <person name="Mortensen U.H."/>
            <person name="Andersen M.R."/>
            <person name="Baker S.E."/>
        </authorList>
    </citation>
    <scope>NUCLEOTIDE SEQUENCE [LARGE SCALE GENOMIC DNA]</scope>
    <source>
        <strain evidence="2 3">CBS 139.54b</strain>
    </source>
</reference>
<keyword evidence="3" id="KW-1185">Reference proteome</keyword>
<evidence type="ECO:0000313" key="2">
    <source>
        <dbReference type="EMBL" id="RDH27313.1"/>
    </source>
</evidence>
<organism evidence="2 3">
    <name type="scientific">Aspergillus welwitschiae</name>
    <dbReference type="NCBI Taxonomy" id="1341132"/>
    <lineage>
        <taxon>Eukaryota</taxon>
        <taxon>Fungi</taxon>
        <taxon>Dikarya</taxon>
        <taxon>Ascomycota</taxon>
        <taxon>Pezizomycotina</taxon>
        <taxon>Eurotiomycetes</taxon>
        <taxon>Eurotiomycetidae</taxon>
        <taxon>Eurotiales</taxon>
        <taxon>Aspergillaceae</taxon>
        <taxon>Aspergillus</taxon>
        <taxon>Aspergillus subgen. Circumdati</taxon>
    </lineage>
</organism>
<keyword evidence="1" id="KW-1133">Transmembrane helix</keyword>
<dbReference type="AlphaFoldDB" id="A0A3F3PKI3"/>
<dbReference type="RefSeq" id="XP_026620335.1">
    <property type="nucleotide sequence ID" value="XM_026768255.1"/>
</dbReference>
<name>A0A3F3PKI3_9EURO</name>
<sequence length="61" mass="7119">MMGSSVMDLLVSFPYDNITMQLREYLALEVWEWQIMCIVFFPAIYVINSITNGIFSHIVDI</sequence>
<dbReference type="EMBL" id="KZ852093">
    <property type="protein sequence ID" value="RDH27313.1"/>
    <property type="molecule type" value="Genomic_DNA"/>
</dbReference>
<feature type="transmembrane region" description="Helical" evidence="1">
    <location>
        <begin position="33"/>
        <end position="55"/>
    </location>
</feature>
<proteinExistence type="predicted"/>
<dbReference type="Proteomes" id="UP000253729">
    <property type="component" value="Unassembled WGS sequence"/>
</dbReference>